<accession>A0A1I7WVH9</accession>
<reference evidence="2" key="1">
    <citation type="submission" date="2016-11" db="UniProtKB">
        <authorList>
            <consortium name="WormBaseParasite"/>
        </authorList>
    </citation>
    <scope>IDENTIFICATION</scope>
</reference>
<keyword evidence="1" id="KW-1185">Reference proteome</keyword>
<protein>
    <submittedName>
        <fullName evidence="2">FAT domain-containing protein</fullName>
    </submittedName>
</protein>
<name>A0A1I7WVH9_HETBA</name>
<dbReference type="AlphaFoldDB" id="A0A1I7WVH9"/>
<evidence type="ECO:0000313" key="1">
    <source>
        <dbReference type="Proteomes" id="UP000095283"/>
    </source>
</evidence>
<evidence type="ECO:0000313" key="2">
    <source>
        <dbReference type="WBParaSite" id="Hba_09214"/>
    </source>
</evidence>
<organism evidence="1 2">
    <name type="scientific">Heterorhabditis bacteriophora</name>
    <name type="common">Entomopathogenic nematode worm</name>
    <dbReference type="NCBI Taxonomy" id="37862"/>
    <lineage>
        <taxon>Eukaryota</taxon>
        <taxon>Metazoa</taxon>
        <taxon>Ecdysozoa</taxon>
        <taxon>Nematoda</taxon>
        <taxon>Chromadorea</taxon>
        <taxon>Rhabditida</taxon>
        <taxon>Rhabditina</taxon>
        <taxon>Rhabditomorpha</taxon>
        <taxon>Strongyloidea</taxon>
        <taxon>Heterorhabditidae</taxon>
        <taxon>Heterorhabditis</taxon>
    </lineage>
</organism>
<dbReference type="WBParaSite" id="Hba_09214">
    <property type="protein sequence ID" value="Hba_09214"/>
    <property type="gene ID" value="Hba_09214"/>
</dbReference>
<dbReference type="Proteomes" id="UP000095283">
    <property type="component" value="Unplaced"/>
</dbReference>
<sequence length="561" mass="64243">MLLQSTIHFTNDSKNVEESGSLDDRLSEVALRLVTPTYTVILNLFRTPHIPNHNLLHRLELRSRYVEEVEGRADCLEATVNILPPLSSILDPVFFSHEIEDPSPIELDSSLEVSLGILPWINRSSHEAASVELLLSLVEQLSGTLVTAPPRVQPPLLKTIQDLLSTIKESEFGRYRVHFQITYDNRFFRYNQNYYFKAKKILIDPIIKILYSTATLHPIRLLISLFVCDSAEEKGDLGEILIDGAKGLVFKDRMLAEQVFLVDSQKCTDHTSEFSSEDQPGNVELILTKSEWKHRLPLSYVISSLLAHQIIIQILGSILISSDTLPHEMKGILAHCQSHATKHQIPKDIRMMMYHCLDASFQGQENTKYMAHQVARDMDSRRGLIALLSKCMRIPYPNLYKQLVSASHIKMYSLYLDRDDSGQNSFKHLQRSLEMIIQELKVIEKRTAEIQVASATREYQEERFEFMLVENDAEKLLKLVSEDEINNTIAGQKICRNTSLILLTLHYLIAYQKQRPITIPAKQTKVRQNPFLRSITNEISNGDPKVKPRANPVLNFPLFLF</sequence>
<proteinExistence type="predicted"/>